<dbReference type="PRINTS" id="PR00866">
    <property type="entry name" value="RNADNAPOLMS"/>
</dbReference>
<dbReference type="AlphaFoldDB" id="M5RVF3"/>
<dbReference type="InterPro" id="IPR000123">
    <property type="entry name" value="Reverse_transcriptase_msDNA"/>
</dbReference>
<dbReference type="RefSeq" id="WP_008672613.1">
    <property type="nucleotide sequence ID" value="NZ_ANOF01000203.1"/>
</dbReference>
<evidence type="ECO:0000256" key="7">
    <source>
        <dbReference type="ARBA" id="ARBA00023118"/>
    </source>
</evidence>
<keyword evidence="3 11" id="KW-0548">Nucleotidyltransferase</keyword>
<dbReference type="InterPro" id="IPR051083">
    <property type="entry name" value="GrpII_Intron_Splice-Mob/Def"/>
</dbReference>
<dbReference type="OrthoDB" id="258234at2"/>
<evidence type="ECO:0000256" key="3">
    <source>
        <dbReference type="ARBA" id="ARBA00022695"/>
    </source>
</evidence>
<dbReference type="InterPro" id="IPR030931">
    <property type="entry name" value="Group_II_RT_mat"/>
</dbReference>
<comment type="caution">
    <text evidence="11">The sequence shown here is derived from an EMBL/GenBank/DDBJ whole genome shotgun (WGS) entry which is preliminary data.</text>
</comment>
<dbReference type="InterPro" id="IPR043128">
    <property type="entry name" value="Rev_trsase/Diguanyl_cyclase"/>
</dbReference>
<dbReference type="CDD" id="cd01651">
    <property type="entry name" value="RT_G2_intron"/>
    <property type="match status" value="1"/>
</dbReference>
<proteinExistence type="inferred from homology"/>
<keyword evidence="4" id="KW-0479">Metal-binding</keyword>
<evidence type="ECO:0000256" key="6">
    <source>
        <dbReference type="ARBA" id="ARBA00022918"/>
    </source>
</evidence>
<dbReference type="Proteomes" id="UP000011996">
    <property type="component" value="Unassembled WGS sequence"/>
</dbReference>
<name>M5RVF3_9BACT</name>
<sequence>MTEAKPYAIPKQLVWDAYKKVKANRGAAGVDGQSLADFEKDLKNNLYKLWNRMSSGSYFPPPVRLVEIPKGTSGQTRPLGIPTVSDRIAQMVVKLMLERQVEPHFHEDSYGYRPGKSALDAVGVTRQRCWRRDWVIDLDIKGFFDNLRWDLVMRALEHHTDVPWILLYVERWLRAPVRHEDGRLEERTKGSPQGSVISPLLSNLFMHYAFDQWLRRNHPSVQFARYADDAVVHARSEQEAVTLLAGLRERLAECGLELHPEKTKIVYCKDDDRRGTYEQTSFDFLGYTFRPRRAKNRHGKLFVSFLPGVSPKAAKSIRATIRSWRLGATRNNQRLEDLAKFVNPFVRGWVNYYGRFYQSALTPVLRELERSLVYWVRRKFKRLRDHQRRAVHWLGQVARREPNLFVLWSHGIRPATGQ</sequence>
<dbReference type="NCBIfam" id="TIGR04416">
    <property type="entry name" value="group_II_RT_mat"/>
    <property type="match status" value="1"/>
</dbReference>
<dbReference type="PATRIC" id="fig|1263868.3.peg.6629"/>
<dbReference type="PROSITE" id="PS50878">
    <property type="entry name" value="RT_POL"/>
    <property type="match status" value="1"/>
</dbReference>
<dbReference type="PANTHER" id="PTHR34047:SF3">
    <property type="entry name" value="BLR2052 PROTEIN"/>
    <property type="match status" value="1"/>
</dbReference>
<evidence type="ECO:0000313" key="12">
    <source>
        <dbReference type="Proteomes" id="UP000011996"/>
    </source>
</evidence>
<evidence type="ECO:0000256" key="5">
    <source>
        <dbReference type="ARBA" id="ARBA00022842"/>
    </source>
</evidence>
<comment type="similarity">
    <text evidence="8">Belongs to the bacterial reverse transcriptase family.</text>
</comment>
<dbReference type="EMBL" id="ANOF01000203">
    <property type="protein sequence ID" value="EMI23313.1"/>
    <property type="molecule type" value="Genomic_DNA"/>
</dbReference>
<feature type="domain" description="Reverse transcriptase" evidence="10">
    <location>
        <begin position="49"/>
        <end position="289"/>
    </location>
</feature>
<dbReference type="Pfam" id="PF00078">
    <property type="entry name" value="RVT_1"/>
    <property type="match status" value="1"/>
</dbReference>
<dbReference type="InterPro" id="IPR000477">
    <property type="entry name" value="RT_dom"/>
</dbReference>
<keyword evidence="5" id="KW-0460">Magnesium</keyword>
<evidence type="ECO:0000259" key="10">
    <source>
        <dbReference type="PROSITE" id="PS50878"/>
    </source>
</evidence>
<dbReference type="EC" id="2.7.7.49" evidence="1"/>
<evidence type="ECO:0000256" key="2">
    <source>
        <dbReference type="ARBA" id="ARBA00022679"/>
    </source>
</evidence>
<dbReference type="Pfam" id="PF08388">
    <property type="entry name" value="GIIM"/>
    <property type="match status" value="1"/>
</dbReference>
<dbReference type="GO" id="GO:0003964">
    <property type="term" value="F:RNA-directed DNA polymerase activity"/>
    <property type="evidence" value="ECO:0007669"/>
    <property type="project" value="UniProtKB-KW"/>
</dbReference>
<evidence type="ECO:0000256" key="9">
    <source>
        <dbReference type="ARBA" id="ARBA00048173"/>
    </source>
</evidence>
<protein>
    <recommendedName>
        <fullName evidence="1">RNA-directed DNA polymerase</fullName>
        <ecNumber evidence="1">2.7.7.49</ecNumber>
    </recommendedName>
</protein>
<evidence type="ECO:0000256" key="4">
    <source>
        <dbReference type="ARBA" id="ARBA00022723"/>
    </source>
</evidence>
<dbReference type="Gene3D" id="3.30.70.270">
    <property type="match status" value="1"/>
</dbReference>
<dbReference type="InterPro" id="IPR013597">
    <property type="entry name" value="Mat_intron_G2"/>
</dbReference>
<evidence type="ECO:0000313" key="11">
    <source>
        <dbReference type="EMBL" id="EMI23313.1"/>
    </source>
</evidence>
<dbReference type="GO" id="GO:0003723">
    <property type="term" value="F:RNA binding"/>
    <property type="evidence" value="ECO:0007669"/>
    <property type="project" value="InterPro"/>
</dbReference>
<reference evidence="11 12" key="1">
    <citation type="journal article" date="2013" name="Mar. Genomics">
        <title>Expression of sulfatases in Rhodopirellula baltica and the diversity of sulfatases in the genus Rhodopirellula.</title>
        <authorList>
            <person name="Wegner C.E."/>
            <person name="Richter-Heitmann T."/>
            <person name="Klindworth A."/>
            <person name="Klockow C."/>
            <person name="Richter M."/>
            <person name="Achstetter T."/>
            <person name="Glockner F.O."/>
            <person name="Harder J."/>
        </authorList>
    </citation>
    <scope>NUCLEOTIDE SEQUENCE [LARGE SCALE GENOMIC DNA]</scope>
    <source>
        <strain evidence="11 12">SH398</strain>
    </source>
</reference>
<dbReference type="SUPFAM" id="SSF56672">
    <property type="entry name" value="DNA/RNA polymerases"/>
    <property type="match status" value="1"/>
</dbReference>
<organism evidence="11 12">
    <name type="scientific">Rhodopirellula europaea SH398</name>
    <dbReference type="NCBI Taxonomy" id="1263868"/>
    <lineage>
        <taxon>Bacteria</taxon>
        <taxon>Pseudomonadati</taxon>
        <taxon>Planctomycetota</taxon>
        <taxon>Planctomycetia</taxon>
        <taxon>Pirellulales</taxon>
        <taxon>Pirellulaceae</taxon>
        <taxon>Rhodopirellula</taxon>
    </lineage>
</organism>
<comment type="catalytic activity">
    <reaction evidence="9">
        <text>DNA(n) + a 2'-deoxyribonucleoside 5'-triphosphate = DNA(n+1) + diphosphate</text>
        <dbReference type="Rhea" id="RHEA:22508"/>
        <dbReference type="Rhea" id="RHEA-COMP:17339"/>
        <dbReference type="Rhea" id="RHEA-COMP:17340"/>
        <dbReference type="ChEBI" id="CHEBI:33019"/>
        <dbReference type="ChEBI" id="CHEBI:61560"/>
        <dbReference type="ChEBI" id="CHEBI:173112"/>
        <dbReference type="EC" id="2.7.7.49"/>
    </reaction>
</comment>
<accession>M5RVF3</accession>
<dbReference type="PANTHER" id="PTHR34047">
    <property type="entry name" value="NUCLEAR INTRON MATURASE 1, MITOCHONDRIAL-RELATED"/>
    <property type="match status" value="1"/>
</dbReference>
<evidence type="ECO:0000256" key="8">
    <source>
        <dbReference type="ARBA" id="ARBA00034120"/>
    </source>
</evidence>
<gene>
    <name evidence="11" type="ORF">RESH_06110</name>
</gene>
<keyword evidence="2 11" id="KW-0808">Transferase</keyword>
<dbReference type="InterPro" id="IPR043502">
    <property type="entry name" value="DNA/RNA_pol_sf"/>
</dbReference>
<evidence type="ECO:0000256" key="1">
    <source>
        <dbReference type="ARBA" id="ARBA00012493"/>
    </source>
</evidence>
<keyword evidence="7" id="KW-0051">Antiviral defense</keyword>
<dbReference type="GO" id="GO:0051607">
    <property type="term" value="P:defense response to virus"/>
    <property type="evidence" value="ECO:0007669"/>
    <property type="project" value="UniProtKB-KW"/>
</dbReference>
<keyword evidence="6 11" id="KW-0695">RNA-directed DNA polymerase</keyword>
<dbReference type="GO" id="GO:0046872">
    <property type="term" value="F:metal ion binding"/>
    <property type="evidence" value="ECO:0007669"/>
    <property type="project" value="UniProtKB-KW"/>
</dbReference>